<dbReference type="EMBL" id="CM055094">
    <property type="protein sequence ID" value="KAJ7563613.1"/>
    <property type="molecule type" value="Genomic_DNA"/>
</dbReference>
<protein>
    <submittedName>
        <fullName evidence="1">Uncharacterized protein</fullName>
    </submittedName>
</protein>
<accession>A0ACC2EAV8</accession>
<comment type="caution">
    <text evidence="1">The sequence shown here is derived from an EMBL/GenBank/DDBJ whole genome shotgun (WGS) entry which is preliminary data.</text>
</comment>
<reference evidence="2" key="1">
    <citation type="journal article" date="2024" name="Proc. Natl. Acad. Sci. U.S.A.">
        <title>Extraordinary preservation of gene collinearity over three hundred million years revealed in homosporous lycophytes.</title>
        <authorList>
            <person name="Li C."/>
            <person name="Wickell D."/>
            <person name="Kuo L.Y."/>
            <person name="Chen X."/>
            <person name="Nie B."/>
            <person name="Liao X."/>
            <person name="Peng D."/>
            <person name="Ji J."/>
            <person name="Jenkins J."/>
            <person name="Williams M."/>
            <person name="Shu S."/>
            <person name="Plott C."/>
            <person name="Barry K."/>
            <person name="Rajasekar S."/>
            <person name="Grimwood J."/>
            <person name="Han X."/>
            <person name="Sun S."/>
            <person name="Hou Z."/>
            <person name="He W."/>
            <person name="Dai G."/>
            <person name="Sun C."/>
            <person name="Schmutz J."/>
            <person name="Leebens-Mack J.H."/>
            <person name="Li F.W."/>
            <person name="Wang L."/>
        </authorList>
    </citation>
    <scope>NUCLEOTIDE SEQUENCE [LARGE SCALE GENOMIC DNA]</scope>
    <source>
        <strain evidence="2">cv. PW_Plant_1</strain>
    </source>
</reference>
<evidence type="ECO:0000313" key="1">
    <source>
        <dbReference type="EMBL" id="KAJ7563613.1"/>
    </source>
</evidence>
<gene>
    <name evidence="1" type="ORF">O6H91_03G117300</name>
</gene>
<organism evidence="1 2">
    <name type="scientific">Diphasiastrum complanatum</name>
    <name type="common">Issler's clubmoss</name>
    <name type="synonym">Lycopodium complanatum</name>
    <dbReference type="NCBI Taxonomy" id="34168"/>
    <lineage>
        <taxon>Eukaryota</taxon>
        <taxon>Viridiplantae</taxon>
        <taxon>Streptophyta</taxon>
        <taxon>Embryophyta</taxon>
        <taxon>Tracheophyta</taxon>
        <taxon>Lycopodiopsida</taxon>
        <taxon>Lycopodiales</taxon>
        <taxon>Lycopodiaceae</taxon>
        <taxon>Lycopodioideae</taxon>
        <taxon>Diphasiastrum</taxon>
    </lineage>
</organism>
<keyword evidence="2" id="KW-1185">Reference proteome</keyword>
<name>A0ACC2EAV8_DIPCM</name>
<evidence type="ECO:0000313" key="2">
    <source>
        <dbReference type="Proteomes" id="UP001162992"/>
    </source>
</evidence>
<dbReference type="Proteomes" id="UP001162992">
    <property type="component" value="Chromosome 3"/>
</dbReference>
<sequence length="118" mass="13432">MLFCHSQALCLFALARAWRKSGALDKKVSTIANIQKFTCFSLIHLCLLLFMFFCQSQSSLPSHHSQGLSSKLSIGHKGKHQSQHSKVYLFCFVTFVFIVVYVLFSLSLTLSCFFFHQS</sequence>
<proteinExistence type="predicted"/>